<keyword evidence="4 7" id="KW-0326">Glycosidase</keyword>
<dbReference type="Pfam" id="PF16874">
    <property type="entry name" value="Glyco_hydro_36C"/>
    <property type="match status" value="1"/>
</dbReference>
<dbReference type="GO" id="GO:0004557">
    <property type="term" value="F:alpha-galactosidase activity"/>
    <property type="evidence" value="ECO:0007669"/>
    <property type="project" value="UniProtKB-EC"/>
</dbReference>
<dbReference type="AlphaFoldDB" id="A0A087BQM9"/>
<evidence type="ECO:0000256" key="2">
    <source>
        <dbReference type="ARBA" id="ARBA00012755"/>
    </source>
</evidence>
<dbReference type="InterPro" id="IPR031705">
    <property type="entry name" value="Glyco_hydro_36_C"/>
</dbReference>
<dbReference type="InterPro" id="IPR013785">
    <property type="entry name" value="Aldolase_TIM"/>
</dbReference>
<evidence type="ECO:0000256" key="3">
    <source>
        <dbReference type="ARBA" id="ARBA00022801"/>
    </source>
</evidence>
<dbReference type="InterPro" id="IPR002252">
    <property type="entry name" value="Glyco_hydro_36"/>
</dbReference>
<evidence type="ECO:0000259" key="6">
    <source>
        <dbReference type="Pfam" id="PF16874"/>
    </source>
</evidence>
<reference evidence="7 8" key="1">
    <citation type="submission" date="2014-03" db="EMBL/GenBank/DDBJ databases">
        <title>Genomics of Bifidobacteria.</title>
        <authorList>
            <person name="Ventura M."/>
            <person name="Milani C."/>
            <person name="Lugli G.A."/>
        </authorList>
    </citation>
    <scope>NUCLEOTIDE SEQUENCE [LARGE SCALE GENOMIC DNA]</scope>
    <source>
        <strain evidence="7 8">LMG 11592</strain>
    </source>
</reference>
<dbReference type="GO" id="GO:0016052">
    <property type="term" value="P:carbohydrate catabolic process"/>
    <property type="evidence" value="ECO:0007669"/>
    <property type="project" value="InterPro"/>
</dbReference>
<dbReference type="Proteomes" id="UP000029014">
    <property type="component" value="Unassembled WGS sequence"/>
</dbReference>
<feature type="domain" description="Glycosyl hydrolase family 36 C-terminal" evidence="6">
    <location>
        <begin position="320"/>
        <end position="417"/>
    </location>
</feature>
<dbReference type="InterPro" id="IPR013780">
    <property type="entry name" value="Glyco_hydro_b"/>
</dbReference>
<dbReference type="PRINTS" id="PR00743">
    <property type="entry name" value="GLHYDRLASE36"/>
</dbReference>
<dbReference type="SUPFAM" id="SSF51445">
    <property type="entry name" value="(Trans)glycosidases"/>
    <property type="match status" value="1"/>
</dbReference>
<evidence type="ECO:0000313" key="8">
    <source>
        <dbReference type="Proteomes" id="UP000029014"/>
    </source>
</evidence>
<evidence type="ECO:0000256" key="5">
    <source>
        <dbReference type="SAM" id="MobiDB-lite"/>
    </source>
</evidence>
<organism evidence="7 8">
    <name type="scientific">Bifidobacterium minimum</name>
    <dbReference type="NCBI Taxonomy" id="1693"/>
    <lineage>
        <taxon>Bacteria</taxon>
        <taxon>Bacillati</taxon>
        <taxon>Actinomycetota</taxon>
        <taxon>Actinomycetes</taxon>
        <taxon>Bifidobacteriales</taxon>
        <taxon>Bifidobacteriaceae</taxon>
        <taxon>Bifidobacterium</taxon>
    </lineage>
</organism>
<dbReference type="EMBL" id="JGZD01000007">
    <property type="protein sequence ID" value="KFI73329.1"/>
    <property type="molecule type" value="Genomic_DNA"/>
</dbReference>
<protein>
    <recommendedName>
        <fullName evidence="2">alpha-galactosidase</fullName>
        <ecNumber evidence="2">3.2.1.22</ecNumber>
    </recommendedName>
</protein>
<dbReference type="InterPro" id="IPR050985">
    <property type="entry name" value="Alpha-glycosidase_related"/>
</dbReference>
<sequence>MLVNNWEATYFDFDEGRILDIASRAKDIGAELVVLDDGWFGHRDDDTTSLGDWDADRRKLPGGIVSLSSRIHDMGLEFGLWFEPEMINMDSDLHRTHLEWMVPLNRGLTPQRNQYVLDMARPEVVDHLAIRMSRLISAAHIDYIKWDMNRNITEAYSAALDDGRQGEFFHRYIMGVYALYDRLTHEHPDVLFESCASGGGRFDLGMMYYAPQAWLSDDTDAVERALIQYATSYGYPQSTMGAHVSAVPNHETGRVTPLSTRGDVAFFGDLGYELDISTTSAQDLSEMRRQISFYVSHRDVFQRGVLTRLVSPYEGDGNLMAWQVASHDGNTVIVECLRILSRPNPPTCRIRPRGLDCEALYAVSLFDSAAKLADPGADSSSGTYYGDELMNLGILMPQAVDPASGRRDGDFTSRLVLIERCHGDAAQDSDSDSGPALESPSL</sequence>
<comment type="catalytic activity">
    <reaction evidence="1">
        <text>Hydrolysis of terminal, non-reducing alpha-D-galactose residues in alpha-D-galactosides, including galactose oligosaccharides, galactomannans and galactolipids.</text>
        <dbReference type="EC" id="3.2.1.22"/>
    </reaction>
</comment>
<name>A0A087BQM9_9BIFI</name>
<dbReference type="Pfam" id="PF02065">
    <property type="entry name" value="Melibiase"/>
    <property type="match status" value="1"/>
</dbReference>
<comment type="caution">
    <text evidence="7">The sequence shown here is derived from an EMBL/GenBank/DDBJ whole genome shotgun (WGS) entry which is preliminary data.</text>
</comment>
<dbReference type="EC" id="3.2.1.22" evidence="2"/>
<feature type="region of interest" description="Disordered" evidence="5">
    <location>
        <begin position="423"/>
        <end position="442"/>
    </location>
</feature>
<dbReference type="FunFam" id="3.20.20.70:FF:000118">
    <property type="entry name" value="Alpha-galactosidase"/>
    <property type="match status" value="1"/>
</dbReference>
<evidence type="ECO:0000256" key="1">
    <source>
        <dbReference type="ARBA" id="ARBA00001255"/>
    </source>
</evidence>
<dbReference type="Gene3D" id="3.20.20.70">
    <property type="entry name" value="Aldolase class I"/>
    <property type="match status" value="1"/>
</dbReference>
<keyword evidence="8" id="KW-1185">Reference proteome</keyword>
<evidence type="ECO:0000313" key="7">
    <source>
        <dbReference type="EMBL" id="KFI73329.1"/>
    </source>
</evidence>
<dbReference type="Gene3D" id="2.60.40.1180">
    <property type="entry name" value="Golgi alpha-mannosidase II"/>
    <property type="match status" value="1"/>
</dbReference>
<dbReference type="STRING" id="1693.BMIN_1425"/>
<evidence type="ECO:0000256" key="4">
    <source>
        <dbReference type="ARBA" id="ARBA00023295"/>
    </source>
</evidence>
<gene>
    <name evidence="7" type="ORF">BMIN_1425</name>
</gene>
<dbReference type="CDD" id="cd14791">
    <property type="entry name" value="GH36"/>
    <property type="match status" value="1"/>
</dbReference>
<keyword evidence="3 7" id="KW-0378">Hydrolase</keyword>
<proteinExistence type="predicted"/>
<dbReference type="PANTHER" id="PTHR43053">
    <property type="entry name" value="GLYCOSIDASE FAMILY 31"/>
    <property type="match status" value="1"/>
</dbReference>
<dbReference type="InterPro" id="IPR017853">
    <property type="entry name" value="GH"/>
</dbReference>
<dbReference type="eggNOG" id="COG3345">
    <property type="taxonomic scope" value="Bacteria"/>
</dbReference>
<dbReference type="PANTHER" id="PTHR43053:SF3">
    <property type="entry name" value="ALPHA-GALACTOSIDASE C-RELATED"/>
    <property type="match status" value="1"/>
</dbReference>
<accession>A0A087BQM9</accession>